<dbReference type="WBParaSite" id="HNAJ_0001050401-mRNA-1">
    <property type="protein sequence ID" value="HNAJ_0001050401-mRNA-1"/>
    <property type="gene ID" value="HNAJ_0001050401"/>
</dbReference>
<accession>A0A0R3TS93</accession>
<keyword evidence="2" id="KW-1185">Reference proteome</keyword>
<gene>
    <name evidence="1" type="ORF">HNAJ_LOCUS10499</name>
</gene>
<reference evidence="1 2" key="2">
    <citation type="submission" date="2018-11" db="EMBL/GenBank/DDBJ databases">
        <authorList>
            <consortium name="Pathogen Informatics"/>
        </authorList>
    </citation>
    <scope>NUCLEOTIDE SEQUENCE [LARGE SCALE GENOMIC DNA]</scope>
</reference>
<dbReference type="InterPro" id="IPR036866">
    <property type="entry name" value="RibonucZ/Hydroxyglut_hydro"/>
</dbReference>
<evidence type="ECO:0000313" key="3">
    <source>
        <dbReference type="WBParaSite" id="HNAJ_0001050401-mRNA-1"/>
    </source>
</evidence>
<dbReference type="Gene3D" id="3.60.15.10">
    <property type="entry name" value="Ribonuclease Z/Hydroxyacylglutathione hydrolase-like"/>
    <property type="match status" value="1"/>
</dbReference>
<dbReference type="STRING" id="102285.A0A0R3TS93"/>
<proteinExistence type="predicted"/>
<dbReference type="EMBL" id="UZAE01013079">
    <property type="protein sequence ID" value="VDO08085.1"/>
    <property type="molecule type" value="Genomic_DNA"/>
</dbReference>
<dbReference type="SUPFAM" id="SSF56281">
    <property type="entry name" value="Metallo-hydrolase/oxidoreductase"/>
    <property type="match status" value="1"/>
</dbReference>
<protein>
    <submittedName>
        <fullName evidence="3">Lactamase_B domain-containing protein</fullName>
    </submittedName>
</protein>
<dbReference type="PANTHER" id="PTHR46504">
    <property type="entry name" value="TRNASE Z TRZ1"/>
    <property type="match status" value="1"/>
</dbReference>
<evidence type="ECO:0000313" key="2">
    <source>
        <dbReference type="Proteomes" id="UP000278807"/>
    </source>
</evidence>
<name>A0A0R3TS93_RODNA</name>
<evidence type="ECO:0000313" key="1">
    <source>
        <dbReference type="EMBL" id="VDO08085.1"/>
    </source>
</evidence>
<dbReference type="AlphaFoldDB" id="A0A0R3TS93"/>
<dbReference type="Proteomes" id="UP000278807">
    <property type="component" value="Unassembled WGS sequence"/>
</dbReference>
<dbReference type="OrthoDB" id="527344at2759"/>
<dbReference type="PANTHER" id="PTHR46504:SF2">
    <property type="entry name" value="TRNASE Z TRZ1"/>
    <property type="match status" value="1"/>
</dbReference>
<sequence>MAPSHFGYPIGDFFVYGWSISGNETAIGVKTRGLFALFDVGIAPSCHGHIDHIGAICQHMRKRVLNNIGPATYYLLPHLIEPVKALCRAYSELHGCEMGQISEPKLVEMIPGSRIQIESKWWVEGFQTDHVVQSLGYILFCQDFKTTELIPEIAYTGDTRFSVFSLPAHPNLLQVKLLITESTYLDADNRSRENSQKYGHICITDFAINSRLFRDVGAIFLMHFSDRYSLQMIKDRVYCSLPEDLAEKVYCSLTAKKALKVEHSAEPLMP</sequence>
<organism evidence="3">
    <name type="scientific">Rodentolepis nana</name>
    <name type="common">Dwarf tapeworm</name>
    <name type="synonym">Hymenolepis nana</name>
    <dbReference type="NCBI Taxonomy" id="102285"/>
    <lineage>
        <taxon>Eukaryota</taxon>
        <taxon>Metazoa</taxon>
        <taxon>Spiralia</taxon>
        <taxon>Lophotrochozoa</taxon>
        <taxon>Platyhelminthes</taxon>
        <taxon>Cestoda</taxon>
        <taxon>Eucestoda</taxon>
        <taxon>Cyclophyllidea</taxon>
        <taxon>Hymenolepididae</taxon>
        <taxon>Rodentolepis</taxon>
    </lineage>
</organism>
<reference evidence="3" key="1">
    <citation type="submission" date="2017-02" db="UniProtKB">
        <authorList>
            <consortium name="WormBaseParasite"/>
        </authorList>
    </citation>
    <scope>IDENTIFICATION</scope>
</reference>